<dbReference type="InterPro" id="IPR011598">
    <property type="entry name" value="bHLH_dom"/>
</dbReference>
<dbReference type="CDD" id="cd19744">
    <property type="entry name" value="bHLH_TS_dAS-C_like"/>
    <property type="match status" value="1"/>
</dbReference>
<evidence type="ECO:0000256" key="1">
    <source>
        <dbReference type="ARBA" id="ARBA00023125"/>
    </source>
</evidence>
<evidence type="ECO:0000313" key="5">
    <source>
        <dbReference type="RefSeq" id="XP_025834739.1"/>
    </source>
</evidence>
<dbReference type="SUPFAM" id="SSF47459">
    <property type="entry name" value="HLH, helix-loop-helix DNA-binding domain"/>
    <property type="match status" value="1"/>
</dbReference>
<keyword evidence="4" id="KW-1185">Reference proteome</keyword>
<dbReference type="GeneID" id="108737755"/>
<gene>
    <name evidence="5" type="primary">LOC108737755</name>
</gene>
<dbReference type="InterPro" id="IPR050283">
    <property type="entry name" value="E-box_TF_Regulators"/>
</dbReference>
<proteinExistence type="predicted"/>
<dbReference type="PROSITE" id="PS50888">
    <property type="entry name" value="BHLH"/>
    <property type="match status" value="1"/>
</dbReference>
<feature type="region of interest" description="Disordered" evidence="2">
    <location>
        <begin position="165"/>
        <end position="207"/>
    </location>
</feature>
<dbReference type="GO" id="GO:0032502">
    <property type="term" value="P:developmental process"/>
    <property type="evidence" value="ECO:0007669"/>
    <property type="project" value="TreeGrafter"/>
</dbReference>
<dbReference type="AlphaFoldDB" id="A0A7F5RFH4"/>
<dbReference type="InParanoid" id="A0A7F5RFH4"/>
<dbReference type="Proteomes" id="UP000192223">
    <property type="component" value="Unplaced"/>
</dbReference>
<feature type="compositionally biased region" description="Low complexity" evidence="2">
    <location>
        <begin position="172"/>
        <end position="207"/>
    </location>
</feature>
<accession>A0A7F5RFH4</accession>
<dbReference type="InterPro" id="IPR036638">
    <property type="entry name" value="HLH_DNA-bd_sf"/>
</dbReference>
<dbReference type="Pfam" id="PF00010">
    <property type="entry name" value="HLH"/>
    <property type="match status" value="1"/>
</dbReference>
<dbReference type="KEGG" id="apln:108737755"/>
<dbReference type="GO" id="GO:0000981">
    <property type="term" value="F:DNA-binding transcription factor activity, RNA polymerase II-specific"/>
    <property type="evidence" value="ECO:0007669"/>
    <property type="project" value="TreeGrafter"/>
</dbReference>
<name>A0A7F5RFH4_AGRPL</name>
<sequence length="240" mass="26385">MHPVSEMALNHHQEEFFSHASNNYVILSTTTAQPTMKTVTDVKRALAPAPATLNTTSNSDYQCGKKKVQSLQSASVARRNARERNRVKQVNNGFAALRSHIPNNILSNVLSHGGGNSTGRGMSKKLSKVETLRLAVQYIRSLQQLLQESESGEDSAHQIAKQEMPDCDGDFLSSPSHSYSSQSVLLKSSPPSNSSSPTPSQSSSYSANNLYLSENCENFQPHSPEDDELLDAIFSWQHHE</sequence>
<dbReference type="Gene3D" id="4.10.280.10">
    <property type="entry name" value="Helix-loop-helix DNA-binding domain"/>
    <property type="match status" value="1"/>
</dbReference>
<dbReference type="SMART" id="SM00353">
    <property type="entry name" value="HLH"/>
    <property type="match status" value="1"/>
</dbReference>
<dbReference type="GO" id="GO:0046983">
    <property type="term" value="F:protein dimerization activity"/>
    <property type="evidence" value="ECO:0007669"/>
    <property type="project" value="InterPro"/>
</dbReference>
<reference evidence="5" key="1">
    <citation type="submission" date="2025-08" db="UniProtKB">
        <authorList>
            <consortium name="RefSeq"/>
        </authorList>
    </citation>
    <scope>IDENTIFICATION</scope>
    <source>
        <tissue evidence="5">Entire body</tissue>
    </source>
</reference>
<evidence type="ECO:0000313" key="4">
    <source>
        <dbReference type="Proteomes" id="UP000192223"/>
    </source>
</evidence>
<evidence type="ECO:0000256" key="2">
    <source>
        <dbReference type="SAM" id="MobiDB-lite"/>
    </source>
</evidence>
<feature type="domain" description="BHLH" evidence="3">
    <location>
        <begin position="74"/>
        <end position="142"/>
    </location>
</feature>
<keyword evidence="1" id="KW-0238">DNA-binding</keyword>
<dbReference type="PANTHER" id="PTHR23349">
    <property type="entry name" value="BASIC HELIX-LOOP-HELIX TRANSCRIPTION FACTOR, TWIST"/>
    <property type="match status" value="1"/>
</dbReference>
<dbReference type="OrthoDB" id="5976910at2759"/>
<evidence type="ECO:0000259" key="3">
    <source>
        <dbReference type="PROSITE" id="PS50888"/>
    </source>
</evidence>
<dbReference type="PANTHER" id="PTHR23349:SF108">
    <property type="entry name" value="BHLH DOMAIN-CONTAINING PROTEIN"/>
    <property type="match status" value="1"/>
</dbReference>
<dbReference type="GO" id="GO:0000977">
    <property type="term" value="F:RNA polymerase II transcription regulatory region sequence-specific DNA binding"/>
    <property type="evidence" value="ECO:0007669"/>
    <property type="project" value="TreeGrafter"/>
</dbReference>
<protein>
    <submittedName>
        <fullName evidence="5">Achaete-scute complex protein T3-like</fullName>
    </submittedName>
</protein>
<dbReference type="RefSeq" id="XP_025834739.1">
    <property type="nucleotide sequence ID" value="XM_025978954.1"/>
</dbReference>
<organism evidence="4 5">
    <name type="scientific">Agrilus planipennis</name>
    <name type="common">Emerald ash borer</name>
    <name type="synonym">Agrilus marcopoli</name>
    <dbReference type="NCBI Taxonomy" id="224129"/>
    <lineage>
        <taxon>Eukaryota</taxon>
        <taxon>Metazoa</taxon>
        <taxon>Ecdysozoa</taxon>
        <taxon>Arthropoda</taxon>
        <taxon>Hexapoda</taxon>
        <taxon>Insecta</taxon>
        <taxon>Pterygota</taxon>
        <taxon>Neoptera</taxon>
        <taxon>Endopterygota</taxon>
        <taxon>Coleoptera</taxon>
        <taxon>Polyphaga</taxon>
        <taxon>Elateriformia</taxon>
        <taxon>Buprestoidea</taxon>
        <taxon>Buprestidae</taxon>
        <taxon>Agrilinae</taxon>
        <taxon>Agrilus</taxon>
    </lineage>
</organism>
<dbReference type="FunCoup" id="A0A7F5RFH4">
    <property type="interactions" value="3"/>
</dbReference>